<name>A0A6J5PVF4_9CAUD</name>
<evidence type="ECO:0000313" key="2">
    <source>
        <dbReference type="EMBL" id="CAB4174076.1"/>
    </source>
</evidence>
<accession>A0A6J5PVF4</accession>
<feature type="transmembrane region" description="Helical" evidence="1">
    <location>
        <begin position="12"/>
        <end position="35"/>
    </location>
</feature>
<keyword evidence="1" id="KW-0812">Transmembrane</keyword>
<evidence type="ECO:0000313" key="6">
    <source>
        <dbReference type="EMBL" id="CAB5230777.1"/>
    </source>
</evidence>
<dbReference type="EMBL" id="LR798422">
    <property type="protein sequence ID" value="CAB5230777.1"/>
    <property type="molecule type" value="Genomic_DNA"/>
</dbReference>
<dbReference type="EMBL" id="LR797194">
    <property type="protein sequence ID" value="CAB4193310.1"/>
    <property type="molecule type" value="Genomic_DNA"/>
</dbReference>
<keyword evidence="1" id="KW-1133">Transmembrane helix</keyword>
<proteinExistence type="predicted"/>
<keyword evidence="1" id="KW-0472">Membrane</keyword>
<evidence type="ECO:0000256" key="1">
    <source>
        <dbReference type="SAM" id="Phobius"/>
    </source>
</evidence>
<reference evidence="2" key="1">
    <citation type="submission" date="2020-05" db="EMBL/GenBank/DDBJ databases">
        <authorList>
            <person name="Chiriac C."/>
            <person name="Salcher M."/>
            <person name="Ghai R."/>
            <person name="Kavagutti S V."/>
        </authorList>
    </citation>
    <scope>NUCLEOTIDE SEQUENCE</scope>
</reference>
<dbReference type="EMBL" id="LR797079">
    <property type="protein sequence ID" value="CAB4185540.1"/>
    <property type="molecule type" value="Genomic_DNA"/>
</dbReference>
<evidence type="ECO:0000313" key="4">
    <source>
        <dbReference type="EMBL" id="CAB4193310.1"/>
    </source>
</evidence>
<feature type="transmembrane region" description="Helical" evidence="1">
    <location>
        <begin position="70"/>
        <end position="92"/>
    </location>
</feature>
<evidence type="ECO:0000313" key="3">
    <source>
        <dbReference type="EMBL" id="CAB4185540.1"/>
    </source>
</evidence>
<organism evidence="2">
    <name type="scientific">uncultured Caudovirales phage</name>
    <dbReference type="NCBI Taxonomy" id="2100421"/>
    <lineage>
        <taxon>Viruses</taxon>
        <taxon>Duplodnaviria</taxon>
        <taxon>Heunggongvirae</taxon>
        <taxon>Uroviricota</taxon>
        <taxon>Caudoviricetes</taxon>
        <taxon>Peduoviridae</taxon>
        <taxon>Maltschvirus</taxon>
        <taxon>Maltschvirus maltsch</taxon>
    </lineage>
</organism>
<protein>
    <submittedName>
        <fullName evidence="2">Uncharacterized protein</fullName>
    </submittedName>
</protein>
<sequence length="96" mass="10758">MLLQLQEIVQFLLSLSNLWALLPILVLIPIGILAYKTFKAHTNKTKLESKSFTTIQVLKVLEEQKVLKELLASLVILGMLSLAAMQSLADIINKKK</sequence>
<gene>
    <name evidence="3" type="ORF">UFOVP1123_92</name>
    <name evidence="4" type="ORF">UFOVP1239_58</name>
    <name evidence="5" type="ORF">UFOVP1484_96</name>
    <name evidence="6" type="ORF">UFOVP1577_102</name>
    <name evidence="2" type="ORF">UFOVP961_22</name>
</gene>
<evidence type="ECO:0000313" key="5">
    <source>
        <dbReference type="EMBL" id="CAB4216150.1"/>
    </source>
</evidence>
<dbReference type="EMBL" id="LR796912">
    <property type="protein sequence ID" value="CAB4174076.1"/>
    <property type="molecule type" value="Genomic_DNA"/>
</dbReference>
<dbReference type="EMBL" id="LR797435">
    <property type="protein sequence ID" value="CAB4216150.1"/>
    <property type="molecule type" value="Genomic_DNA"/>
</dbReference>